<keyword evidence="3" id="KW-0732">Signal</keyword>
<dbReference type="AlphaFoldDB" id="A0A1U7HQ79"/>
<keyword evidence="2" id="KW-0813">Transport</keyword>
<dbReference type="PRINTS" id="PR00909">
    <property type="entry name" value="SPERMDNBNDNG"/>
</dbReference>
<evidence type="ECO:0000256" key="2">
    <source>
        <dbReference type="ARBA" id="ARBA00022448"/>
    </source>
</evidence>
<comment type="subcellular location">
    <subcellularLocation>
        <location evidence="1">Periplasm</location>
    </subcellularLocation>
</comment>
<proteinExistence type="predicted"/>
<sequence length="378" mass="43138">MERRTFLFGTGTLALSQLLLGCNPQGDSLEIEFLRGSIPAIVVDRFRQQVQSQARFTPVAQLQELFEQLQTWRQQASTTQQPRSLPLPTRQSQSPNPSALITLGDYWLSTAIQQQLIQPLNITQLQNWNALPSRWQELVRRNNQGESDPQGQIWAAPYRWGSTVILYNREKFNSLGWTPNDWSDLWRPELRSRISIVDQSREVIGLTLKRLGQSYNAQNLDQIPNLEEQLQALHQQVRLYSSNRYIEPLIIGDTWAAVGWSTDVLPILRRYREIAVVVPRSGTALWADVWVNPINAALPPLASQWIDFCWQQPIAQQISLRTYGTSPAAVQLPPASGQNPTRIEFTDAQLQQSEFLLPLSATTQKQYEALWQSIRAST</sequence>
<dbReference type="EMBL" id="MRCC01000009">
    <property type="protein sequence ID" value="OKH25760.1"/>
    <property type="molecule type" value="Genomic_DNA"/>
</dbReference>
<keyword evidence="5" id="KW-0175">Coiled coil</keyword>
<name>A0A1U7HQ79_9CHRO</name>
<dbReference type="SUPFAM" id="SSF53850">
    <property type="entry name" value="Periplasmic binding protein-like II"/>
    <property type="match status" value="1"/>
</dbReference>
<dbReference type="STRING" id="247279.NIES1031_12150"/>
<evidence type="ECO:0000256" key="6">
    <source>
        <dbReference type="SAM" id="MobiDB-lite"/>
    </source>
</evidence>
<protein>
    <submittedName>
        <fullName evidence="7">Polyamine ABC transporter substrate-binding protein</fullName>
    </submittedName>
</protein>
<feature type="coiled-coil region" evidence="5">
    <location>
        <begin position="216"/>
        <end position="243"/>
    </location>
</feature>
<organism evidence="7 8">
    <name type="scientific">Chroogloeocystis siderophila 5.2 s.c.1</name>
    <dbReference type="NCBI Taxonomy" id="247279"/>
    <lineage>
        <taxon>Bacteria</taxon>
        <taxon>Bacillati</taxon>
        <taxon>Cyanobacteriota</taxon>
        <taxon>Cyanophyceae</taxon>
        <taxon>Oscillatoriophycideae</taxon>
        <taxon>Chroococcales</taxon>
        <taxon>Chroococcaceae</taxon>
        <taxon>Chroogloeocystis</taxon>
    </lineage>
</organism>
<evidence type="ECO:0000313" key="8">
    <source>
        <dbReference type="Proteomes" id="UP000185984"/>
    </source>
</evidence>
<dbReference type="GO" id="GO:0015846">
    <property type="term" value="P:polyamine transport"/>
    <property type="evidence" value="ECO:0007669"/>
    <property type="project" value="InterPro"/>
</dbReference>
<evidence type="ECO:0000256" key="3">
    <source>
        <dbReference type="ARBA" id="ARBA00022729"/>
    </source>
</evidence>
<dbReference type="Gene3D" id="3.40.190.10">
    <property type="entry name" value="Periplasmic binding protein-like II"/>
    <property type="match status" value="2"/>
</dbReference>
<evidence type="ECO:0000256" key="5">
    <source>
        <dbReference type="SAM" id="Coils"/>
    </source>
</evidence>
<dbReference type="OrthoDB" id="503789at2"/>
<dbReference type="RefSeq" id="WP_073549644.1">
    <property type="nucleotide sequence ID" value="NZ_CAWMVK010000043.1"/>
</dbReference>
<evidence type="ECO:0000256" key="1">
    <source>
        <dbReference type="ARBA" id="ARBA00004418"/>
    </source>
</evidence>
<comment type="caution">
    <text evidence="7">The sequence shown here is derived from an EMBL/GenBank/DDBJ whole genome shotgun (WGS) entry which is preliminary data.</text>
</comment>
<feature type="region of interest" description="Disordered" evidence="6">
    <location>
        <begin position="77"/>
        <end position="96"/>
    </location>
</feature>
<keyword evidence="4" id="KW-0574">Periplasm</keyword>
<evidence type="ECO:0000313" key="7">
    <source>
        <dbReference type="EMBL" id="OKH25760.1"/>
    </source>
</evidence>
<dbReference type="Pfam" id="PF13343">
    <property type="entry name" value="SBP_bac_6"/>
    <property type="match status" value="1"/>
</dbReference>
<dbReference type="GO" id="GO:0042597">
    <property type="term" value="C:periplasmic space"/>
    <property type="evidence" value="ECO:0007669"/>
    <property type="project" value="UniProtKB-SubCell"/>
</dbReference>
<accession>A0A1U7HQ79</accession>
<keyword evidence="8" id="KW-1185">Reference proteome</keyword>
<dbReference type="InterPro" id="IPR001188">
    <property type="entry name" value="Sperm_putr-bd"/>
</dbReference>
<dbReference type="GO" id="GO:0019808">
    <property type="term" value="F:polyamine binding"/>
    <property type="evidence" value="ECO:0007669"/>
    <property type="project" value="InterPro"/>
</dbReference>
<dbReference type="Proteomes" id="UP000185984">
    <property type="component" value="Unassembled WGS sequence"/>
</dbReference>
<reference evidence="7 8" key="1">
    <citation type="submission" date="2016-11" db="EMBL/GenBank/DDBJ databases">
        <title>Draft Genome Sequences of Nine Cyanobacterial Strains from Diverse Habitats.</title>
        <authorList>
            <person name="Zhu T."/>
            <person name="Hou S."/>
            <person name="Lu X."/>
            <person name="Hess W.R."/>
        </authorList>
    </citation>
    <scope>NUCLEOTIDE SEQUENCE [LARGE SCALE GENOMIC DNA]</scope>
    <source>
        <strain evidence="7 8">5.2 s.c.1</strain>
    </source>
</reference>
<evidence type="ECO:0000256" key="4">
    <source>
        <dbReference type="ARBA" id="ARBA00022764"/>
    </source>
</evidence>
<dbReference type="PANTHER" id="PTHR30222:SF17">
    <property type="entry name" value="SPERMIDINE_PUTRESCINE-BINDING PERIPLASMIC PROTEIN"/>
    <property type="match status" value="1"/>
</dbReference>
<gene>
    <name evidence="7" type="ORF">NIES1031_12150</name>
</gene>
<dbReference type="PANTHER" id="PTHR30222">
    <property type="entry name" value="SPERMIDINE/PUTRESCINE-BINDING PERIPLASMIC PROTEIN"/>
    <property type="match status" value="1"/>
</dbReference>
<dbReference type="PROSITE" id="PS51257">
    <property type="entry name" value="PROKAR_LIPOPROTEIN"/>
    <property type="match status" value="1"/>
</dbReference>